<protein>
    <submittedName>
        <fullName evidence="1">Uncharacterized protein</fullName>
    </submittedName>
</protein>
<dbReference type="HOGENOM" id="CLU_220709_0_1_9"/>
<dbReference type="Proteomes" id="UP000008804">
    <property type="component" value="Chromosome"/>
</dbReference>
<evidence type="ECO:0000313" key="2">
    <source>
        <dbReference type="Proteomes" id="UP000008804"/>
    </source>
</evidence>
<dbReference type="BioCyc" id="FPRA718252:G1375-2687-MONOMER"/>
<sequence length="33" mass="3636">MNTMLSFALSVAANVAAHCICKWLDEQFKAGKH</sequence>
<organism evidence="1 2">
    <name type="scientific">Faecalibacterium prausnitzii L2-6</name>
    <dbReference type="NCBI Taxonomy" id="718252"/>
    <lineage>
        <taxon>Bacteria</taxon>
        <taxon>Bacillati</taxon>
        <taxon>Bacillota</taxon>
        <taxon>Clostridia</taxon>
        <taxon>Eubacteriales</taxon>
        <taxon>Oscillospiraceae</taxon>
        <taxon>Faecalibacterium</taxon>
    </lineage>
</organism>
<gene>
    <name evidence="1" type="ORF">FP2_31160</name>
</gene>
<keyword evidence="2" id="KW-1185">Reference proteome</keyword>
<reference evidence="1 2" key="2">
    <citation type="submission" date="2010-03" db="EMBL/GenBank/DDBJ databases">
        <authorList>
            <person name="Pajon A."/>
        </authorList>
    </citation>
    <scope>NUCLEOTIDE SEQUENCE [LARGE SCALE GENOMIC DNA]</scope>
    <source>
        <strain evidence="2">L2-6</strain>
    </source>
</reference>
<evidence type="ECO:0000313" key="1">
    <source>
        <dbReference type="EMBL" id="CBL00358.1"/>
    </source>
</evidence>
<accession>D4K259</accession>
<proteinExistence type="predicted"/>
<dbReference type="EMBL" id="FP929045">
    <property type="protein sequence ID" value="CBL00358.1"/>
    <property type="molecule type" value="Genomic_DNA"/>
</dbReference>
<dbReference type="KEGG" id="fpr:FP2_31160"/>
<dbReference type="AlphaFoldDB" id="D4K259"/>
<reference evidence="1 2" key="1">
    <citation type="submission" date="2010-03" db="EMBL/GenBank/DDBJ databases">
        <title>The genome sequence of Faecalibacterium prausnitzii L2/6.</title>
        <authorList>
            <consortium name="metaHIT consortium -- http://www.metahit.eu/"/>
            <person name="Pajon A."/>
            <person name="Turner K."/>
            <person name="Parkhill J."/>
            <person name="Duncan S."/>
            <person name="Flint H."/>
        </authorList>
    </citation>
    <scope>NUCLEOTIDE SEQUENCE [LARGE SCALE GENOMIC DNA]</scope>
    <source>
        <strain evidence="2">L2-6</strain>
    </source>
</reference>
<name>D4K259_9FIRM</name>